<sequence>MDIYNKIDNAKSESEVKELLLTLKVKELKEVAAYYNVFVMKPNKKNYIERITSNTVGLRLRSIAINQVELK</sequence>
<gene>
    <name evidence="1" type="ORF">J2S74_005392</name>
</gene>
<reference evidence="1 2" key="1">
    <citation type="submission" date="2023-07" db="EMBL/GenBank/DDBJ databases">
        <title>Genomic Encyclopedia of Type Strains, Phase IV (KMG-IV): sequencing the most valuable type-strain genomes for metagenomic binning, comparative biology and taxonomic classification.</title>
        <authorList>
            <person name="Goeker M."/>
        </authorList>
    </citation>
    <scope>NUCLEOTIDE SEQUENCE [LARGE SCALE GENOMIC DNA]</scope>
    <source>
        <strain evidence="1 2">DSM 9768</strain>
    </source>
</reference>
<evidence type="ECO:0000313" key="1">
    <source>
        <dbReference type="EMBL" id="MDQ0257929.1"/>
    </source>
</evidence>
<keyword evidence="2" id="KW-1185">Reference proteome</keyword>
<comment type="caution">
    <text evidence="1">The sequence shown here is derived from an EMBL/GenBank/DDBJ whole genome shotgun (WGS) entry which is preliminary data.</text>
</comment>
<accession>A0ABU0A364</accession>
<name>A0ABU0A364_9BACI</name>
<protein>
    <recommendedName>
        <fullName evidence="3">Ribosomal protein L23</fullName>
    </recommendedName>
</protein>
<dbReference type="RefSeq" id="WP_307332432.1">
    <property type="nucleotide sequence ID" value="NZ_JAUSUG010000038.1"/>
</dbReference>
<evidence type="ECO:0000313" key="2">
    <source>
        <dbReference type="Proteomes" id="UP001230005"/>
    </source>
</evidence>
<evidence type="ECO:0008006" key="3">
    <source>
        <dbReference type="Google" id="ProtNLM"/>
    </source>
</evidence>
<organism evidence="1 2">
    <name type="scientific">Evansella vedderi</name>
    <dbReference type="NCBI Taxonomy" id="38282"/>
    <lineage>
        <taxon>Bacteria</taxon>
        <taxon>Bacillati</taxon>
        <taxon>Bacillota</taxon>
        <taxon>Bacilli</taxon>
        <taxon>Bacillales</taxon>
        <taxon>Bacillaceae</taxon>
        <taxon>Evansella</taxon>
    </lineage>
</organism>
<dbReference type="Proteomes" id="UP001230005">
    <property type="component" value="Unassembled WGS sequence"/>
</dbReference>
<dbReference type="EMBL" id="JAUSUG010000038">
    <property type="protein sequence ID" value="MDQ0257929.1"/>
    <property type="molecule type" value="Genomic_DNA"/>
</dbReference>
<proteinExistence type="predicted"/>